<gene>
    <name evidence="1" type="ORF">SMC1_06365</name>
</gene>
<sequence>MSTCNHILKLGHISNTVSESCEREIFMPLDVFFGENLPLEDDAEHGLSIVDEEEAVMNADGLIELGITDTVGKAKALTVGRDVQRRVR</sequence>
<comment type="caution">
    <text evidence="1">The sequence shown here is derived from an EMBL/GenBank/DDBJ whole genome shotgun (WGS) entry which is preliminary data.</text>
</comment>
<keyword evidence="2" id="KW-1185">Reference proteome</keyword>
<dbReference type="EMBL" id="QXIY01000029">
    <property type="protein sequence ID" value="RIE16538.1"/>
    <property type="molecule type" value="Genomic_DNA"/>
</dbReference>
<proteinExistence type="predicted"/>
<name>A0A398DWL7_9BACT</name>
<accession>A0A398DWL7</accession>
<organism evidence="1 2">
    <name type="scientific">Candidatus Cryosericum septentrionale</name>
    <dbReference type="NCBI Taxonomy" id="2290913"/>
    <lineage>
        <taxon>Bacteria</taxon>
        <taxon>Pseudomonadati</taxon>
        <taxon>Caldisericota/Cryosericota group</taxon>
        <taxon>Candidatus Cryosericota</taxon>
        <taxon>Candidatus Cryosericia</taxon>
        <taxon>Candidatus Cryosericales</taxon>
        <taxon>Candidatus Cryosericaceae</taxon>
        <taxon>Candidatus Cryosericum</taxon>
    </lineage>
</organism>
<dbReference type="Proteomes" id="UP000266113">
    <property type="component" value="Unassembled WGS sequence"/>
</dbReference>
<protein>
    <submittedName>
        <fullName evidence="1">Uncharacterized protein</fullName>
    </submittedName>
</protein>
<dbReference type="AlphaFoldDB" id="A0A398DWL7"/>
<evidence type="ECO:0000313" key="2">
    <source>
        <dbReference type="Proteomes" id="UP000266113"/>
    </source>
</evidence>
<dbReference type="RefSeq" id="WP_119085942.1">
    <property type="nucleotide sequence ID" value="NZ_QXIY01000029.1"/>
</dbReference>
<evidence type="ECO:0000313" key="1">
    <source>
        <dbReference type="EMBL" id="RIE16538.1"/>
    </source>
</evidence>
<reference evidence="1 2" key="1">
    <citation type="submission" date="2018-09" db="EMBL/GenBank/DDBJ databases">
        <title>Discovery and Ecogenomic Context for Candidatus Cryosericales, a Global Caldiserica Order Active in Thawing Permafrost.</title>
        <authorList>
            <person name="Martinez M.A."/>
            <person name="Woodcroft B.J."/>
            <person name="Ignacio Espinoza J.C."/>
            <person name="Zayed A."/>
            <person name="Singleton C.M."/>
            <person name="Boyd J."/>
            <person name="Li Y.-F."/>
            <person name="Purvine S."/>
            <person name="Maughan H."/>
            <person name="Hodgkins S.B."/>
            <person name="Anderson D."/>
            <person name="Sederholm M."/>
            <person name="Temperton B."/>
            <person name="Saleska S.R."/>
            <person name="Tyson G.W."/>
            <person name="Rich V.I."/>
        </authorList>
    </citation>
    <scope>NUCLEOTIDE SEQUENCE [LARGE SCALE GENOMIC DNA]</scope>
    <source>
        <strain evidence="1 2">SMC1</strain>
    </source>
</reference>